<feature type="compositionally biased region" description="Basic residues" evidence="10">
    <location>
        <begin position="1182"/>
        <end position="1202"/>
    </location>
</feature>
<feature type="compositionally biased region" description="Polar residues" evidence="10">
    <location>
        <begin position="1416"/>
        <end position="1425"/>
    </location>
</feature>
<dbReference type="PANTHER" id="PTHR31064">
    <property type="entry name" value="POTASSIUM TRANSPORT PROTEIN DDB_G0292412-RELATED"/>
    <property type="match status" value="1"/>
</dbReference>
<feature type="compositionally biased region" description="Basic residues" evidence="10">
    <location>
        <begin position="795"/>
        <end position="804"/>
    </location>
</feature>
<feature type="region of interest" description="Disordered" evidence="10">
    <location>
        <begin position="276"/>
        <end position="352"/>
    </location>
</feature>
<feature type="compositionally biased region" description="Basic residues" evidence="10">
    <location>
        <begin position="616"/>
        <end position="626"/>
    </location>
</feature>
<feature type="transmembrane region" description="Helical" evidence="11">
    <location>
        <begin position="1090"/>
        <end position="1107"/>
    </location>
</feature>
<feature type="region of interest" description="Disordered" evidence="10">
    <location>
        <begin position="1118"/>
        <end position="1205"/>
    </location>
</feature>
<feature type="transmembrane region" description="Helical" evidence="11">
    <location>
        <begin position="46"/>
        <end position="70"/>
    </location>
</feature>
<proteinExistence type="inferred from homology"/>
<feature type="compositionally biased region" description="Polar residues" evidence="10">
    <location>
        <begin position="662"/>
        <end position="672"/>
    </location>
</feature>
<feature type="compositionally biased region" description="Polar residues" evidence="10">
    <location>
        <begin position="572"/>
        <end position="585"/>
    </location>
</feature>
<feature type="region of interest" description="Disordered" evidence="10">
    <location>
        <begin position="784"/>
        <end position="820"/>
    </location>
</feature>
<dbReference type="Proteomes" id="UP000002866">
    <property type="component" value="Chromosome 2"/>
</dbReference>
<protein>
    <recommendedName>
        <fullName evidence="14">Potassium transport protein</fullName>
    </recommendedName>
</protein>
<dbReference type="PIRSF" id="PIRSF002450">
    <property type="entry name" value="K+_transpter_TRK"/>
    <property type="match status" value="1"/>
</dbReference>
<feature type="transmembrane region" description="Helical" evidence="11">
    <location>
        <begin position="962"/>
        <end position="990"/>
    </location>
</feature>
<dbReference type="InterPro" id="IPR051143">
    <property type="entry name" value="TrkH_K-transport"/>
</dbReference>
<feature type="transmembrane region" description="Helical" evidence="11">
    <location>
        <begin position="887"/>
        <end position="911"/>
    </location>
</feature>
<feature type="region of interest" description="Disordered" evidence="10">
    <location>
        <begin position="402"/>
        <end position="457"/>
    </location>
</feature>
<organism evidence="12 13">
    <name type="scientific">Henningerozyma blattae (strain ATCC 34711 / CBS 6284 / DSM 70876 / NBRC 10599 / NRRL Y-10934 / UCD 77-7)</name>
    <name type="common">Yeast</name>
    <name type="synonym">Tetrapisispora blattae</name>
    <dbReference type="NCBI Taxonomy" id="1071380"/>
    <lineage>
        <taxon>Eukaryota</taxon>
        <taxon>Fungi</taxon>
        <taxon>Dikarya</taxon>
        <taxon>Ascomycota</taxon>
        <taxon>Saccharomycotina</taxon>
        <taxon>Saccharomycetes</taxon>
        <taxon>Saccharomycetales</taxon>
        <taxon>Saccharomycetaceae</taxon>
        <taxon>Henningerozyma</taxon>
    </lineage>
</organism>
<dbReference type="NCBIfam" id="TIGR00934">
    <property type="entry name" value="2a38euk"/>
    <property type="match status" value="1"/>
</dbReference>
<dbReference type="GO" id="GO:1990573">
    <property type="term" value="P:potassium ion import across plasma membrane"/>
    <property type="evidence" value="ECO:0007669"/>
    <property type="project" value="TreeGrafter"/>
</dbReference>
<keyword evidence="8" id="KW-0406">Ion transport</keyword>
<keyword evidence="9 11" id="KW-0472">Membrane</keyword>
<evidence type="ECO:0000256" key="8">
    <source>
        <dbReference type="ARBA" id="ARBA00023065"/>
    </source>
</evidence>
<feature type="region of interest" description="Disordered" evidence="10">
    <location>
        <begin position="1383"/>
        <end position="1425"/>
    </location>
</feature>
<feature type="region of interest" description="Disordered" evidence="10">
    <location>
        <begin position="649"/>
        <end position="674"/>
    </location>
</feature>
<dbReference type="PANTHER" id="PTHR31064:SF30">
    <property type="entry name" value="HIGH-AFFINITY POTASSIUM TRANSPORT PROTEIN-RELATED"/>
    <property type="match status" value="1"/>
</dbReference>
<dbReference type="HOGENOM" id="CLU_005947_0_0_1"/>
<dbReference type="InParanoid" id="I2GZP6"/>
<evidence type="ECO:0000256" key="9">
    <source>
        <dbReference type="ARBA" id="ARBA00023136"/>
    </source>
</evidence>
<evidence type="ECO:0000256" key="10">
    <source>
        <dbReference type="SAM" id="MobiDB-lite"/>
    </source>
</evidence>
<dbReference type="GO" id="GO:0006874">
    <property type="term" value="P:intracellular calcium ion homeostasis"/>
    <property type="evidence" value="ECO:0007669"/>
    <property type="project" value="EnsemblFungi"/>
</dbReference>
<dbReference type="GO" id="GO:0030007">
    <property type="term" value="P:intracellular potassium ion homeostasis"/>
    <property type="evidence" value="ECO:0007669"/>
    <property type="project" value="EnsemblFungi"/>
</dbReference>
<dbReference type="GO" id="GO:0140107">
    <property type="term" value="F:high-affinity potassium ion transmembrane transporter activity"/>
    <property type="evidence" value="ECO:0007669"/>
    <property type="project" value="TreeGrafter"/>
</dbReference>
<dbReference type="EMBL" id="HE806317">
    <property type="protein sequence ID" value="CCH59598.1"/>
    <property type="molecule type" value="Genomic_DNA"/>
</dbReference>
<feature type="region of interest" description="Disordered" evidence="10">
    <location>
        <begin position="522"/>
        <end position="626"/>
    </location>
</feature>
<feature type="region of interest" description="Disordered" evidence="10">
    <location>
        <begin position="1446"/>
        <end position="1468"/>
    </location>
</feature>
<evidence type="ECO:0000313" key="12">
    <source>
        <dbReference type="EMBL" id="CCH59598.1"/>
    </source>
</evidence>
<keyword evidence="5 11" id="KW-0812">Transmembrane</keyword>
<keyword evidence="13" id="KW-1185">Reference proteome</keyword>
<evidence type="ECO:0000256" key="4">
    <source>
        <dbReference type="ARBA" id="ARBA00022538"/>
    </source>
</evidence>
<reference evidence="12 13" key="1">
    <citation type="journal article" date="2011" name="Proc. Natl. Acad. Sci. U.S.A.">
        <title>Evolutionary erosion of yeast sex chromosomes by mating-type switching accidents.</title>
        <authorList>
            <person name="Gordon J.L."/>
            <person name="Armisen D."/>
            <person name="Proux-Wera E."/>
            <person name="Oheigeartaigh S.S."/>
            <person name="Byrne K.P."/>
            <person name="Wolfe K.H."/>
        </authorList>
    </citation>
    <scope>NUCLEOTIDE SEQUENCE [LARGE SCALE GENOMIC DNA]</scope>
    <source>
        <strain evidence="13">ATCC 34711 / CBS 6284 / DSM 70876 / NBRC 10599 / NRRL Y-10934 / UCD 77-7</strain>
    </source>
</reference>
<keyword evidence="7 11" id="KW-1133">Transmembrane helix</keyword>
<keyword evidence="6" id="KW-0630">Potassium</keyword>
<keyword evidence="4" id="KW-0633">Potassium transport</keyword>
<feature type="transmembrane region" description="Helical" evidence="11">
    <location>
        <begin position="107"/>
        <end position="132"/>
    </location>
</feature>
<feature type="transmembrane region" description="Helical" evidence="11">
    <location>
        <begin position="931"/>
        <end position="950"/>
    </location>
</feature>
<feature type="compositionally biased region" description="Polar residues" evidence="10">
    <location>
        <begin position="405"/>
        <end position="419"/>
    </location>
</feature>
<evidence type="ECO:0000256" key="3">
    <source>
        <dbReference type="ARBA" id="ARBA00022448"/>
    </source>
</evidence>
<dbReference type="eggNOG" id="KOG1341">
    <property type="taxonomic scope" value="Eukaryota"/>
</dbReference>
<dbReference type="FunCoup" id="I2GZP6">
    <property type="interactions" value="26"/>
</dbReference>
<feature type="compositionally biased region" description="Acidic residues" evidence="10">
    <location>
        <begin position="1127"/>
        <end position="1173"/>
    </location>
</feature>
<feature type="compositionally biased region" description="Low complexity" evidence="10">
    <location>
        <begin position="524"/>
        <end position="541"/>
    </location>
</feature>
<evidence type="ECO:0000256" key="2">
    <source>
        <dbReference type="ARBA" id="ARBA00009137"/>
    </source>
</evidence>
<dbReference type="RefSeq" id="XP_004179117.1">
    <property type="nucleotide sequence ID" value="XM_004179069.1"/>
</dbReference>
<feature type="compositionally biased region" description="Acidic residues" evidence="10">
    <location>
        <begin position="422"/>
        <end position="455"/>
    </location>
</feature>
<dbReference type="InterPro" id="IPR004773">
    <property type="entry name" value="K/Na_transp_Trk1/HKT1"/>
</dbReference>
<dbReference type="GO" id="GO:0005886">
    <property type="term" value="C:plasma membrane"/>
    <property type="evidence" value="ECO:0007669"/>
    <property type="project" value="EnsemblFungi"/>
</dbReference>
<evidence type="ECO:0000256" key="6">
    <source>
        <dbReference type="ARBA" id="ARBA00022958"/>
    </source>
</evidence>
<keyword evidence="3" id="KW-0813">Transport</keyword>
<evidence type="ECO:0000256" key="7">
    <source>
        <dbReference type="ARBA" id="ARBA00022989"/>
    </source>
</evidence>
<comment type="similarity">
    <text evidence="2">Belongs to the TrkH potassium transport family.</text>
</comment>
<dbReference type="OMA" id="MVNRDEQ"/>
<evidence type="ECO:0000313" key="13">
    <source>
        <dbReference type="Proteomes" id="UP000002866"/>
    </source>
</evidence>
<name>I2GZP6_HENB6</name>
<dbReference type="OrthoDB" id="9999863at2759"/>
<dbReference type="Pfam" id="PF02386">
    <property type="entry name" value="TrkH"/>
    <property type="match status" value="1"/>
</dbReference>
<dbReference type="InterPro" id="IPR003445">
    <property type="entry name" value="Cat_transpt"/>
</dbReference>
<dbReference type="GeneID" id="14494717"/>
<dbReference type="STRING" id="1071380.I2GZP6"/>
<evidence type="ECO:0000256" key="11">
    <source>
        <dbReference type="SAM" id="Phobius"/>
    </source>
</evidence>
<evidence type="ECO:0000256" key="1">
    <source>
        <dbReference type="ARBA" id="ARBA00004141"/>
    </source>
</evidence>
<comment type="subcellular location">
    <subcellularLocation>
        <location evidence="1">Membrane</location>
        <topology evidence="1">Multi-pass membrane protein</topology>
    </subcellularLocation>
</comment>
<feature type="compositionally biased region" description="Acidic residues" evidence="10">
    <location>
        <begin position="329"/>
        <end position="341"/>
    </location>
</feature>
<gene>
    <name evidence="12" type="primary">TBLA0B07820</name>
    <name evidence="12" type="ORF">TBLA_0B07820</name>
</gene>
<dbReference type="GO" id="GO:0045121">
    <property type="term" value="C:membrane raft"/>
    <property type="evidence" value="ECO:0007669"/>
    <property type="project" value="EnsemblFungi"/>
</dbReference>
<sequence length="1468" mass="168242">MNLRRTLSRAPTFASISLEYRKTIGHKFRDLIATCDKSISPIKKYIFPNFIAVHYFYILMLTILTSIMIYPVGGHKYIDILFLSTGATTQGGLNTVDVNSLSLYQQMILYISCTFATPIFIHGFLAFVRLYWFERYFDDIKATSKRDFRLRRTKTILERELTARTMSQNRNRTFSKFGTRTLTRGRSGNSRSEDFQEKLFSGEMVNRDEFQTRDKYHENEENEHIHIRSRNPGGIVFEENHPIRRNRRTGEQFEGRRNSTEITPADMYRSIQMMQNQHHDNDEEDGPALVIKSPTENNRFNNSDISLNRVHSVVYEDSGSTADNIREGSEEDEEQEEDNSEDMSSNENEEEMDDISIVSELSIPRRSFDSNNHLYNDADADADISFSTNTFEASSLVHLADESDNTNQSSRHFLVNNNHDISDDDADEEEEDDDEEEGDGDDNEEEDNIGDELSNEEISKTLNNTSGEEEGALADEDVTIGGYTSGSIQSILSRGLEPLSNYSRNDSLGDAHSNISSINFGSESNSYTNSTNIPSSSITSSEHSKDQASQLDAGPAVTFASNVARPNRRNIEQYTPTAIRNNGPSIQFDVSEPPSTRRRRLSSRNHATDAYISPTRGKHKKKSSKGLFKRIPKGGKIQRRLKKRFTNNSFETPSHIKKSKHTSMSENNGRLHSNTDDMDEYFADNESDENIPHRAEQDYSYSTDAEDEEYDFFSGLQQSQSFDFDNVNSDLSYLAKKRDFQDAVYKNWKAGHKGKNKFSRNWNPSERAQFLHPIRTMTQEFGLNQEQDYDTHGKQNYRRARRPTSVRTQSNTDDDFNFPSRRMSIADTEQGDYTLHFDHDFNLAHPNRALRRRKSYLSYTPTIGRNSTFAGLNKSQRNELGGVEYRAIKLLCIIIAVYYFGFHVCSFVMLVPWISLKPHYKKIVREDGVSPAWWGFFTAMSAFNDLGLTLTPDSMSSFNSAIYPLLVMAWFIIIGNTGFPILLRFIIWILKIFSPDLSQMQESLQFLLDHPRRCFTLLFPSGATWWLTIILVGMNLTDLILFIILDFESNIIKPYSTGTRTLIGFFQGVSTRTAGFSVTDIRHLHPAIQVGYMLMMYISVMPVAISLRRTNVYEEQSLGIYGQGEPDTSDDEGTEEDSEEESDDNNEEEDDDEDDDDEEEEEEEEEEEYEEYDNLSRASSQRTKRKKKKALRKAKKRKRAKEKKAASHIGTHIMMQLSFDLWFLFLGLFIICLCEGGKLKDSTKPDFDIFSVLFEIVSAYGTVGLSLGYPNTNQSFSAQFTTLSKLIIIALLIRGRHRGLPNSVDRAIILPSERMEHNDHVAAMKLQRKGRTESTTDPITLSLRKRVTQLSTGFKNVKGIFPAFNAKEKSPVSDVELQDYNNYNQYDEDQLITEQQQDKRSRKRSRPINADEEDSGSNSLWGNNPNYFTTATNSIDFKPQHWTHSHNGLNNIESPYNSYQSESPRHLE</sequence>
<feature type="compositionally biased region" description="Polar residues" evidence="10">
    <location>
        <begin position="1446"/>
        <end position="1462"/>
    </location>
</feature>
<dbReference type="InterPro" id="IPR015958">
    <property type="entry name" value="Trk1_fungi"/>
</dbReference>
<feature type="compositionally biased region" description="Polar residues" evidence="10">
    <location>
        <begin position="294"/>
        <end position="306"/>
    </location>
</feature>
<dbReference type="KEGG" id="tbl:TBLA_0B07820"/>
<evidence type="ECO:0008006" key="14">
    <source>
        <dbReference type="Google" id="ProtNLM"/>
    </source>
</evidence>
<accession>I2GZP6</accession>
<evidence type="ECO:0000256" key="5">
    <source>
        <dbReference type="ARBA" id="ARBA00022692"/>
    </source>
</evidence>
<feature type="transmembrane region" description="Helical" evidence="11">
    <location>
        <begin position="1025"/>
        <end position="1045"/>
    </location>
</feature>